<evidence type="ECO:0000256" key="1">
    <source>
        <dbReference type="SAM" id="Phobius"/>
    </source>
</evidence>
<keyword evidence="3" id="KW-1185">Reference proteome</keyword>
<proteinExistence type="predicted"/>
<gene>
    <name evidence="2" type="ORF">CTheo_2360</name>
</gene>
<sequence length="317" mass="33924">MAMYPHVPFPVNFTLSSPLVHLAPIASNSTAGWTPSCTSSVCVTTASWSTNTTDSVLSIIFYGLDAAVEGTIQGDAKVQATVDGQPVDWNPSGDALLSVHGLDQFAQHNLTMKLVNVTAGSRLTVNQARVNGSTIADKINPFDEWTLFSNDKSLSYSGFVEESSTPNLASPTTYVSSKAGDKMSLSFNGSAAVVWGPCGPSNGLIRVTLDNVESTLNTSTPLQADDCLLFQTAGLPTLYMHNMVIENVDGQSLSINRLGFIRVIIYESHSSAIKNTGKIVGIVLGVIIFIAALIVAYSMRSRKTRQKINKTFTFLCS</sequence>
<dbReference type="AlphaFoldDB" id="A0A5N5QR13"/>
<accession>A0A5N5QR13</accession>
<keyword evidence="1" id="KW-1133">Transmembrane helix</keyword>
<reference evidence="2 3" key="1">
    <citation type="journal article" date="2019" name="Fungal Biol. Biotechnol.">
        <title>Draft genome sequence of fastidious pathogen Ceratobasidium theobromae, which causes vascular-streak dieback in Theobroma cacao.</title>
        <authorList>
            <person name="Ali S.S."/>
            <person name="Asman A."/>
            <person name="Shao J."/>
            <person name="Firmansyah A.P."/>
            <person name="Susilo A.W."/>
            <person name="Rosmana A."/>
            <person name="McMahon P."/>
            <person name="Junaid M."/>
            <person name="Guest D."/>
            <person name="Kheng T.Y."/>
            <person name="Meinhardt L.W."/>
            <person name="Bailey B.A."/>
        </authorList>
    </citation>
    <scope>NUCLEOTIDE SEQUENCE [LARGE SCALE GENOMIC DNA]</scope>
    <source>
        <strain evidence="2 3">CT2</strain>
    </source>
</reference>
<organism evidence="2 3">
    <name type="scientific">Ceratobasidium theobromae</name>
    <dbReference type="NCBI Taxonomy" id="1582974"/>
    <lineage>
        <taxon>Eukaryota</taxon>
        <taxon>Fungi</taxon>
        <taxon>Dikarya</taxon>
        <taxon>Basidiomycota</taxon>
        <taxon>Agaricomycotina</taxon>
        <taxon>Agaricomycetes</taxon>
        <taxon>Cantharellales</taxon>
        <taxon>Ceratobasidiaceae</taxon>
        <taxon>Ceratobasidium</taxon>
    </lineage>
</organism>
<dbReference type="OrthoDB" id="2576334at2759"/>
<evidence type="ECO:0000313" key="2">
    <source>
        <dbReference type="EMBL" id="KAB5594144.1"/>
    </source>
</evidence>
<dbReference type="Proteomes" id="UP000383932">
    <property type="component" value="Unassembled WGS sequence"/>
</dbReference>
<dbReference type="Gene3D" id="2.60.120.260">
    <property type="entry name" value="Galactose-binding domain-like"/>
    <property type="match status" value="1"/>
</dbReference>
<dbReference type="EMBL" id="SSOP01000024">
    <property type="protein sequence ID" value="KAB5594144.1"/>
    <property type="molecule type" value="Genomic_DNA"/>
</dbReference>
<keyword evidence="1" id="KW-0472">Membrane</keyword>
<comment type="caution">
    <text evidence="2">The sequence shown here is derived from an EMBL/GenBank/DDBJ whole genome shotgun (WGS) entry which is preliminary data.</text>
</comment>
<protein>
    <submittedName>
        <fullName evidence="2">Uncharacterized protein</fullName>
    </submittedName>
</protein>
<evidence type="ECO:0000313" key="3">
    <source>
        <dbReference type="Proteomes" id="UP000383932"/>
    </source>
</evidence>
<name>A0A5N5QR13_9AGAM</name>
<keyword evidence="1" id="KW-0812">Transmembrane</keyword>
<feature type="transmembrane region" description="Helical" evidence="1">
    <location>
        <begin position="279"/>
        <end position="299"/>
    </location>
</feature>